<gene>
    <name evidence="1" type="ORF">IAB04_00430</name>
</gene>
<proteinExistence type="predicted"/>
<evidence type="ECO:0000313" key="2">
    <source>
        <dbReference type="Proteomes" id="UP000824111"/>
    </source>
</evidence>
<organism evidence="1 2">
    <name type="scientific">Candidatus Avimonoglobus intestinipullorum</name>
    <dbReference type="NCBI Taxonomy" id="2840699"/>
    <lineage>
        <taxon>Bacteria</taxon>
        <taxon>Bacillati</taxon>
        <taxon>Bacillota</taxon>
        <taxon>Clostridia</taxon>
        <taxon>Eubacteriales</taxon>
        <taxon>Candidatus Avimonoglobus</taxon>
    </lineage>
</organism>
<sequence>MKSFITALVITAAIVAGSVFYSMHIDDLSQEMEKSNQEIMELLHAGDFEQAEERVQALSDFVDEKKIALATTMDHSELDRIEMNLSELRGYVEGGMKTDALARCEVLDVLFRHLPKNYKLKLENIL</sequence>
<dbReference type="AlphaFoldDB" id="A0A9D1LTH8"/>
<dbReference type="EMBL" id="DVND01000010">
    <property type="protein sequence ID" value="HIU47808.1"/>
    <property type="molecule type" value="Genomic_DNA"/>
</dbReference>
<reference evidence="1" key="1">
    <citation type="submission" date="2020-10" db="EMBL/GenBank/DDBJ databases">
        <authorList>
            <person name="Gilroy R."/>
        </authorList>
    </citation>
    <scope>NUCLEOTIDE SEQUENCE</scope>
    <source>
        <strain evidence="1">ChiSjej4B22-9803</strain>
    </source>
</reference>
<accession>A0A9D1LTH8</accession>
<dbReference type="Proteomes" id="UP000824111">
    <property type="component" value="Unassembled WGS sequence"/>
</dbReference>
<reference evidence="1" key="2">
    <citation type="journal article" date="2021" name="PeerJ">
        <title>Extensive microbial diversity within the chicken gut microbiome revealed by metagenomics and culture.</title>
        <authorList>
            <person name="Gilroy R."/>
            <person name="Ravi A."/>
            <person name="Getino M."/>
            <person name="Pursley I."/>
            <person name="Horton D.L."/>
            <person name="Alikhan N.F."/>
            <person name="Baker D."/>
            <person name="Gharbi K."/>
            <person name="Hall N."/>
            <person name="Watson M."/>
            <person name="Adriaenssens E.M."/>
            <person name="Foster-Nyarko E."/>
            <person name="Jarju S."/>
            <person name="Secka A."/>
            <person name="Antonio M."/>
            <person name="Oren A."/>
            <person name="Chaudhuri R.R."/>
            <person name="La Ragione R."/>
            <person name="Hildebrand F."/>
            <person name="Pallen M.J."/>
        </authorList>
    </citation>
    <scope>NUCLEOTIDE SEQUENCE</scope>
    <source>
        <strain evidence="1">ChiSjej4B22-9803</strain>
    </source>
</reference>
<name>A0A9D1LTH8_9FIRM</name>
<protein>
    <submittedName>
        <fullName evidence="1">DUF4363 family protein</fullName>
    </submittedName>
</protein>
<comment type="caution">
    <text evidence="1">The sequence shown here is derived from an EMBL/GenBank/DDBJ whole genome shotgun (WGS) entry which is preliminary data.</text>
</comment>
<dbReference type="InterPro" id="IPR025373">
    <property type="entry name" value="DUF4363"/>
</dbReference>
<dbReference type="Pfam" id="PF14276">
    <property type="entry name" value="DUF4363"/>
    <property type="match status" value="1"/>
</dbReference>
<evidence type="ECO:0000313" key="1">
    <source>
        <dbReference type="EMBL" id="HIU47808.1"/>
    </source>
</evidence>